<proteinExistence type="predicted"/>
<sequence>MEGVVPRQRAVSGRIPLAVVVVGGDGLVSHWSSGAQRLFGHRGEDAVGALAADLLPISGALTSPYEYDARAEGSDRPPGGGVAGHLTSGRAKCPRPGGAKASDSDSGSLDVLWWAYPLAIPGPERLLVLAADASRLGGDGEPHRRVAPGFALHTEFPGAGRLADRLPDILPRMGPATAGRIVSQVLELGYPVLEMSTYERVPVTPDWGVPRYRERRPGPALAHGGPPASEGPPAGAGPGRHEDRLQDRGSGLLPDAHQDPDQDPHQDRDHDRDPHQDHAQDHADAPDHAPDRDPLDQDLEHAAVRERLEFLNEVSGRIGSSLDLSRTIREVTSAAVPRFADFAGTHLRVQILAGEGFPDGPPDVTTAWRRVWVEHNDEPGRWDDTVPVGEEMTFPERTPFFQCMVTGEPVLLPHIGPDLSERIAGRFEKRDLRPLIGGRSLLVVPLTARTVVLGFMVLMRRPGREPFTDMDRTTGAELAARAGLVLDNARMYAHQQQVAETLQESMLPQVEPRTAGCDIATRYLPGTALGRVGGDWFDTVRLPGSRTALVVGDVVGHGLHAAAMMGQLRTAVHTMAVLDIPPAQLLRNLDDLAGRLGPRYLATCLYAVYDPVAGELLISSAGHLPPVLVRADSGRAELVDVPGGALIGLGGVPFGTARVRVSPGDRLVLCTDGLVEVRGEDIGIGLAALCESAAHPAASMDEACDTIIRTLAVSTAPESGGRKDDIALLMARLNGLPDGDTTTWRLEPTAADVGRARRLVDGQLERWGLPELADTTRLLVSEVVTNAVRHAGGRPVELRLVRADTLLCEVSDGDHTLPALRDAGPDEERGRGLGLVSRLAQRWGASHSGPGKVVWFEQALPPGARRDAASG</sequence>
<dbReference type="FunFam" id="3.30.565.10:FF:000028">
    <property type="entry name" value="PAS sensor protein"/>
    <property type="match status" value="1"/>
</dbReference>
<dbReference type="Proteomes" id="UP000095759">
    <property type="component" value="Unassembled WGS sequence"/>
</dbReference>
<dbReference type="InterPro" id="IPR001932">
    <property type="entry name" value="PPM-type_phosphatase-like_dom"/>
</dbReference>
<dbReference type="Pfam" id="PF07228">
    <property type="entry name" value="SpoIIE"/>
    <property type="match status" value="1"/>
</dbReference>
<dbReference type="Pfam" id="PF13581">
    <property type="entry name" value="HATPase_c_2"/>
    <property type="match status" value="1"/>
</dbReference>
<evidence type="ECO:0000256" key="2">
    <source>
        <dbReference type="SAM" id="MobiDB-lite"/>
    </source>
</evidence>
<feature type="region of interest" description="Disordered" evidence="2">
    <location>
        <begin position="68"/>
        <end position="106"/>
    </location>
</feature>
<dbReference type="FunFam" id="3.60.40.10:FF:000019">
    <property type="entry name" value="PAS sensor protein"/>
    <property type="match status" value="1"/>
</dbReference>
<dbReference type="PANTHER" id="PTHR43156:SF2">
    <property type="entry name" value="STAGE II SPORULATION PROTEIN E"/>
    <property type="match status" value="1"/>
</dbReference>
<keyword evidence="5" id="KW-1185">Reference proteome</keyword>
<dbReference type="SUPFAM" id="SSF55785">
    <property type="entry name" value="PYP-like sensor domain (PAS domain)"/>
    <property type="match status" value="1"/>
</dbReference>
<accession>A0A1E5P4J9</accession>
<feature type="domain" description="PPM-type phosphatase" evidence="3">
    <location>
        <begin position="514"/>
        <end position="733"/>
    </location>
</feature>
<feature type="compositionally biased region" description="Basic and acidic residues" evidence="2">
    <location>
        <begin position="256"/>
        <end position="295"/>
    </location>
</feature>
<evidence type="ECO:0000256" key="1">
    <source>
        <dbReference type="ARBA" id="ARBA00022801"/>
    </source>
</evidence>
<feature type="compositionally biased region" description="Low complexity" evidence="2">
    <location>
        <begin position="218"/>
        <end position="233"/>
    </location>
</feature>
<gene>
    <name evidence="4" type="ORF">AS594_08005</name>
</gene>
<dbReference type="PANTHER" id="PTHR43156">
    <property type="entry name" value="STAGE II SPORULATION PROTEIN E-RELATED"/>
    <property type="match status" value="1"/>
</dbReference>
<feature type="region of interest" description="Disordered" evidence="2">
    <location>
        <begin position="203"/>
        <end position="295"/>
    </location>
</feature>
<dbReference type="CDD" id="cd16936">
    <property type="entry name" value="HATPase_RsbW-like"/>
    <property type="match status" value="1"/>
</dbReference>
<comment type="caution">
    <text evidence="4">The sequence shown here is derived from an EMBL/GenBank/DDBJ whole genome shotgun (WGS) entry which is preliminary data.</text>
</comment>
<dbReference type="Gene3D" id="3.60.40.10">
    <property type="entry name" value="PPM-type phosphatase domain"/>
    <property type="match status" value="1"/>
</dbReference>
<dbReference type="SMART" id="SM00331">
    <property type="entry name" value="PP2C_SIG"/>
    <property type="match status" value="1"/>
</dbReference>
<dbReference type="FunFam" id="3.30.450.40:FF:000035">
    <property type="entry name" value="PAS sensor protein"/>
    <property type="match status" value="1"/>
</dbReference>
<keyword evidence="1" id="KW-0378">Hydrolase</keyword>
<dbReference type="AlphaFoldDB" id="A0A1E5P4J9"/>
<dbReference type="InterPro" id="IPR029016">
    <property type="entry name" value="GAF-like_dom_sf"/>
</dbReference>
<feature type="compositionally biased region" description="Low complexity" evidence="2">
    <location>
        <begin position="97"/>
        <end position="106"/>
    </location>
</feature>
<dbReference type="GO" id="GO:0016791">
    <property type="term" value="F:phosphatase activity"/>
    <property type="evidence" value="ECO:0007669"/>
    <property type="project" value="TreeGrafter"/>
</dbReference>
<dbReference type="Gene3D" id="3.30.450.40">
    <property type="match status" value="1"/>
</dbReference>
<dbReference type="STRING" id="285458.BGM19_29105"/>
<dbReference type="InterPro" id="IPR003594">
    <property type="entry name" value="HATPase_dom"/>
</dbReference>
<reference evidence="4 5" key="1">
    <citation type="submission" date="2016-08" db="EMBL/GenBank/DDBJ databases">
        <title>Complete genome sequence of Streptomyces agglomeratus strain 6-3-2, a novel anti-MRSA actinomycete isolated from Wuli of Tebit, China.</title>
        <authorList>
            <person name="Chen X."/>
        </authorList>
    </citation>
    <scope>NUCLEOTIDE SEQUENCE [LARGE SCALE GENOMIC DNA]</scope>
    <source>
        <strain evidence="4 5">6-3-2</strain>
    </source>
</reference>
<dbReference type="InterPro" id="IPR052016">
    <property type="entry name" value="Bact_Sigma-Reg"/>
</dbReference>
<dbReference type="Gene3D" id="3.30.565.10">
    <property type="entry name" value="Histidine kinase-like ATPase, C-terminal domain"/>
    <property type="match status" value="1"/>
</dbReference>
<dbReference type="RefSeq" id="WP_069926316.1">
    <property type="nucleotide sequence ID" value="NZ_MEHI01000001.1"/>
</dbReference>
<organism evidence="4 5">
    <name type="scientific">Streptomyces agglomeratus</name>
    <dbReference type="NCBI Taxonomy" id="285458"/>
    <lineage>
        <taxon>Bacteria</taxon>
        <taxon>Bacillati</taxon>
        <taxon>Actinomycetota</taxon>
        <taxon>Actinomycetes</taxon>
        <taxon>Kitasatosporales</taxon>
        <taxon>Streptomycetaceae</taxon>
        <taxon>Streptomyces</taxon>
    </lineage>
</organism>
<dbReference type="EMBL" id="MEHJ01000001">
    <property type="protein sequence ID" value="OEJ24442.1"/>
    <property type="molecule type" value="Genomic_DNA"/>
</dbReference>
<dbReference type="InterPro" id="IPR036890">
    <property type="entry name" value="HATPase_C_sf"/>
</dbReference>
<evidence type="ECO:0000259" key="3">
    <source>
        <dbReference type="SMART" id="SM00331"/>
    </source>
</evidence>
<evidence type="ECO:0000313" key="5">
    <source>
        <dbReference type="Proteomes" id="UP000095759"/>
    </source>
</evidence>
<name>A0A1E5P4J9_9ACTN</name>
<dbReference type="SUPFAM" id="SSF55781">
    <property type="entry name" value="GAF domain-like"/>
    <property type="match status" value="1"/>
</dbReference>
<evidence type="ECO:0000313" key="4">
    <source>
        <dbReference type="EMBL" id="OEJ24442.1"/>
    </source>
</evidence>
<protein>
    <submittedName>
        <fullName evidence="4">PAS sensor protein</fullName>
    </submittedName>
</protein>
<dbReference type="SUPFAM" id="SSF81606">
    <property type="entry name" value="PP2C-like"/>
    <property type="match status" value="1"/>
</dbReference>
<dbReference type="InterPro" id="IPR003018">
    <property type="entry name" value="GAF"/>
</dbReference>
<dbReference type="Pfam" id="PF01590">
    <property type="entry name" value="GAF"/>
    <property type="match status" value="1"/>
</dbReference>
<dbReference type="SUPFAM" id="SSF55874">
    <property type="entry name" value="ATPase domain of HSP90 chaperone/DNA topoisomerase II/histidine kinase"/>
    <property type="match status" value="1"/>
</dbReference>
<dbReference type="InterPro" id="IPR036457">
    <property type="entry name" value="PPM-type-like_dom_sf"/>
</dbReference>
<dbReference type="InterPro" id="IPR035965">
    <property type="entry name" value="PAS-like_dom_sf"/>
</dbReference>